<reference evidence="6 7" key="1">
    <citation type="submission" date="2025-04" db="UniProtKB">
        <authorList>
            <consortium name="RefSeq"/>
        </authorList>
    </citation>
    <scope>IDENTIFICATION</scope>
    <source>
        <tissue evidence="6 7">Whole organism</tissue>
    </source>
</reference>
<proteinExistence type="inferred from homology"/>
<dbReference type="PANTHER" id="PTHR13256">
    <property type="entry name" value="N-ACETYLTRANSFERASE 9"/>
    <property type="match status" value="1"/>
</dbReference>
<dbReference type="InterPro" id="IPR000182">
    <property type="entry name" value="GNAT_dom"/>
</dbReference>
<dbReference type="AlphaFoldDB" id="A0A8B7N9F9"/>
<dbReference type="KEGG" id="hazt:108667477"/>
<dbReference type="RefSeq" id="XP_018010000.1">
    <property type="nucleotide sequence ID" value="XM_018154511.2"/>
</dbReference>
<dbReference type="OrthoDB" id="5043642at2759"/>
<dbReference type="GeneID" id="108667477"/>
<feature type="domain" description="N-acetyltransferase" evidence="4">
    <location>
        <begin position="34"/>
        <end position="177"/>
    </location>
</feature>
<dbReference type="PANTHER" id="PTHR13256:SF16">
    <property type="entry name" value="ALPHA_BETA-TUBULIN-N-ACETYLTRANSFERASE 9"/>
    <property type="match status" value="1"/>
</dbReference>
<keyword evidence="3" id="KW-0012">Acyltransferase</keyword>
<evidence type="ECO:0000313" key="8">
    <source>
        <dbReference type="RefSeq" id="XP_018010000.1"/>
    </source>
</evidence>
<name>A0A8B7N9F9_HYAAZ</name>
<dbReference type="SUPFAM" id="SSF55729">
    <property type="entry name" value="Acyl-CoA N-acyltransferases (Nat)"/>
    <property type="match status" value="1"/>
</dbReference>
<dbReference type="PROSITE" id="PS51186">
    <property type="entry name" value="GNAT"/>
    <property type="match status" value="1"/>
</dbReference>
<dbReference type="Pfam" id="PF13302">
    <property type="entry name" value="Acetyltransf_3"/>
    <property type="match status" value="1"/>
</dbReference>
<comment type="similarity">
    <text evidence="1">Belongs to the acetyltransferase family. GNAT subfamily.</text>
</comment>
<dbReference type="OMA" id="WHVPRYH"/>
<dbReference type="GO" id="GO:0008080">
    <property type="term" value="F:N-acetyltransferase activity"/>
    <property type="evidence" value="ECO:0007669"/>
    <property type="project" value="InterPro"/>
</dbReference>
<organism evidence="5 7">
    <name type="scientific">Hyalella azteca</name>
    <name type="common">Amphipod</name>
    <dbReference type="NCBI Taxonomy" id="294128"/>
    <lineage>
        <taxon>Eukaryota</taxon>
        <taxon>Metazoa</taxon>
        <taxon>Ecdysozoa</taxon>
        <taxon>Arthropoda</taxon>
        <taxon>Crustacea</taxon>
        <taxon>Multicrustacea</taxon>
        <taxon>Malacostraca</taxon>
        <taxon>Eumalacostraca</taxon>
        <taxon>Peracarida</taxon>
        <taxon>Amphipoda</taxon>
        <taxon>Senticaudata</taxon>
        <taxon>Talitrida</taxon>
        <taxon>Talitroidea</taxon>
        <taxon>Hyalellidae</taxon>
        <taxon>Hyalella</taxon>
    </lineage>
</organism>
<protein>
    <submittedName>
        <fullName evidence="6 7">N-acetyltransferase 9-like protein</fullName>
    </submittedName>
</protein>
<sequence>MKINASSVIVGEKVIFVPYLRHHVEKYHFWMTSIELQELTASQPLSLDEEYSMQESWQNDDDKCTFIVLDRIKYEESGDEVASMIGDTNAYITDPETPNIAEIEVMLADKNARGCGRGRETTVMMLRYCAQNLNIEKFVAKIGYQNAPSINLFTSLGFKEITRSEVFQEITMEKKLTKSWLNWMMSETPRYTIQKYVPNGKYQY</sequence>
<dbReference type="Proteomes" id="UP000694843">
    <property type="component" value="Unplaced"/>
</dbReference>
<dbReference type="InterPro" id="IPR039135">
    <property type="entry name" value="NAT9-like"/>
</dbReference>
<accession>A0A8B7N9F9</accession>
<evidence type="ECO:0000313" key="7">
    <source>
        <dbReference type="RefSeq" id="XP_018009999.1"/>
    </source>
</evidence>
<evidence type="ECO:0000313" key="5">
    <source>
        <dbReference type="Proteomes" id="UP000694843"/>
    </source>
</evidence>
<keyword evidence="2" id="KW-0808">Transferase</keyword>
<dbReference type="RefSeq" id="XP_018009998.1">
    <property type="nucleotide sequence ID" value="XM_018154509.2"/>
</dbReference>
<dbReference type="InterPro" id="IPR016181">
    <property type="entry name" value="Acyl_CoA_acyltransferase"/>
</dbReference>
<evidence type="ECO:0000259" key="4">
    <source>
        <dbReference type="PROSITE" id="PS51186"/>
    </source>
</evidence>
<gene>
    <name evidence="6 7 8" type="primary">LOC108667477</name>
</gene>
<keyword evidence="5" id="KW-1185">Reference proteome</keyword>
<evidence type="ECO:0000256" key="2">
    <source>
        <dbReference type="ARBA" id="ARBA00022679"/>
    </source>
</evidence>
<dbReference type="Gene3D" id="3.40.630.30">
    <property type="match status" value="1"/>
</dbReference>
<evidence type="ECO:0000256" key="1">
    <source>
        <dbReference type="ARBA" id="ARBA00009342"/>
    </source>
</evidence>
<dbReference type="RefSeq" id="XP_018009999.1">
    <property type="nucleotide sequence ID" value="XM_018154510.2"/>
</dbReference>
<evidence type="ECO:0000256" key="3">
    <source>
        <dbReference type="ARBA" id="ARBA00023315"/>
    </source>
</evidence>
<evidence type="ECO:0000313" key="6">
    <source>
        <dbReference type="RefSeq" id="XP_018009998.1"/>
    </source>
</evidence>